<comment type="caution">
    <text evidence="2">The sequence shown here is derived from an EMBL/GenBank/DDBJ whole genome shotgun (WGS) entry which is preliminary data.</text>
</comment>
<proteinExistence type="predicted"/>
<organism evidence="2 3">
    <name type="scientific">Guyanagaster necrorhizus</name>
    <dbReference type="NCBI Taxonomy" id="856835"/>
    <lineage>
        <taxon>Eukaryota</taxon>
        <taxon>Fungi</taxon>
        <taxon>Dikarya</taxon>
        <taxon>Basidiomycota</taxon>
        <taxon>Agaricomycotina</taxon>
        <taxon>Agaricomycetes</taxon>
        <taxon>Agaricomycetidae</taxon>
        <taxon>Agaricales</taxon>
        <taxon>Marasmiineae</taxon>
        <taxon>Physalacriaceae</taxon>
        <taxon>Guyanagaster</taxon>
    </lineage>
</organism>
<feature type="region of interest" description="Disordered" evidence="1">
    <location>
        <begin position="51"/>
        <end position="95"/>
    </location>
</feature>
<name>A0A9P7VP20_9AGAR</name>
<dbReference type="AlphaFoldDB" id="A0A9P7VP20"/>
<feature type="compositionally biased region" description="Basic and acidic residues" evidence="1">
    <location>
        <begin position="82"/>
        <end position="95"/>
    </location>
</feature>
<protein>
    <submittedName>
        <fullName evidence="2">Uncharacterized protein</fullName>
    </submittedName>
</protein>
<gene>
    <name evidence="2" type="ORF">BT62DRAFT_1008681</name>
</gene>
<evidence type="ECO:0000313" key="2">
    <source>
        <dbReference type="EMBL" id="KAG7443997.1"/>
    </source>
</evidence>
<dbReference type="Proteomes" id="UP000812287">
    <property type="component" value="Unassembled WGS sequence"/>
</dbReference>
<dbReference type="OrthoDB" id="5945798at2759"/>
<evidence type="ECO:0000256" key="1">
    <source>
        <dbReference type="SAM" id="MobiDB-lite"/>
    </source>
</evidence>
<dbReference type="RefSeq" id="XP_043037497.1">
    <property type="nucleotide sequence ID" value="XM_043177471.1"/>
</dbReference>
<reference evidence="2" key="1">
    <citation type="submission" date="2020-11" db="EMBL/GenBank/DDBJ databases">
        <title>Adaptations for nitrogen fixation in a non-lichenized fungal sporocarp promotes dispersal by wood-feeding termites.</title>
        <authorList>
            <consortium name="DOE Joint Genome Institute"/>
            <person name="Koch R.A."/>
            <person name="Yoon G."/>
            <person name="Arayal U."/>
            <person name="Lail K."/>
            <person name="Amirebrahimi M."/>
            <person name="Labutti K."/>
            <person name="Lipzen A."/>
            <person name="Riley R."/>
            <person name="Barry K."/>
            <person name="Henrissat B."/>
            <person name="Grigoriev I.V."/>
            <person name="Herr J.R."/>
            <person name="Aime M.C."/>
        </authorList>
    </citation>
    <scope>NUCLEOTIDE SEQUENCE</scope>
    <source>
        <strain evidence="2">MCA 3950</strain>
    </source>
</reference>
<accession>A0A9P7VP20</accession>
<keyword evidence="3" id="KW-1185">Reference proteome</keyword>
<sequence length="95" mass="10753">MRKIKTGDLIVDERPLMVMSLSSMGLPVAPLNGLTQEEKYKYLLAQSKDVDTSSSSLLRWRTDRQTSSQVEGALNRPSHNFSDGRRVNQRDKNSD</sequence>
<evidence type="ECO:0000313" key="3">
    <source>
        <dbReference type="Proteomes" id="UP000812287"/>
    </source>
</evidence>
<dbReference type="GeneID" id="66099758"/>
<dbReference type="EMBL" id="MU250542">
    <property type="protein sequence ID" value="KAG7443997.1"/>
    <property type="molecule type" value="Genomic_DNA"/>
</dbReference>